<evidence type="ECO:0000313" key="1">
    <source>
        <dbReference type="EMBL" id="KAJ9600924.1"/>
    </source>
</evidence>
<reference evidence="1" key="1">
    <citation type="journal article" date="2023" name="IScience">
        <title>Live-bearing cockroach genome reveals convergent evolutionary mechanisms linked to viviparity in insects and beyond.</title>
        <authorList>
            <person name="Fouks B."/>
            <person name="Harrison M.C."/>
            <person name="Mikhailova A.A."/>
            <person name="Marchal E."/>
            <person name="English S."/>
            <person name="Carruthers M."/>
            <person name="Jennings E.C."/>
            <person name="Chiamaka E.L."/>
            <person name="Frigard R.A."/>
            <person name="Pippel M."/>
            <person name="Attardo G.M."/>
            <person name="Benoit J.B."/>
            <person name="Bornberg-Bauer E."/>
            <person name="Tobe S.S."/>
        </authorList>
    </citation>
    <scope>NUCLEOTIDE SEQUENCE</scope>
    <source>
        <strain evidence="1">Stay&amp;Tobe</strain>
    </source>
</reference>
<accession>A0AAD8AKP5</accession>
<sequence length="62" mass="7111">TSVKTEVLDWSLLKLPCRIILEFLLVGGGDSTHFVQIQPTHTSEFQNFKLTIFGLALFYRLQ</sequence>
<organism evidence="1 2">
    <name type="scientific">Diploptera punctata</name>
    <name type="common">Pacific beetle cockroach</name>
    <dbReference type="NCBI Taxonomy" id="6984"/>
    <lineage>
        <taxon>Eukaryota</taxon>
        <taxon>Metazoa</taxon>
        <taxon>Ecdysozoa</taxon>
        <taxon>Arthropoda</taxon>
        <taxon>Hexapoda</taxon>
        <taxon>Insecta</taxon>
        <taxon>Pterygota</taxon>
        <taxon>Neoptera</taxon>
        <taxon>Polyneoptera</taxon>
        <taxon>Dictyoptera</taxon>
        <taxon>Blattodea</taxon>
        <taxon>Blaberoidea</taxon>
        <taxon>Blaberidae</taxon>
        <taxon>Diplopterinae</taxon>
        <taxon>Diploptera</taxon>
    </lineage>
</organism>
<dbReference type="AlphaFoldDB" id="A0AAD8AKP5"/>
<comment type="caution">
    <text evidence="1">The sequence shown here is derived from an EMBL/GenBank/DDBJ whole genome shotgun (WGS) entry which is preliminary data.</text>
</comment>
<dbReference type="Proteomes" id="UP001233999">
    <property type="component" value="Unassembled WGS sequence"/>
</dbReference>
<protein>
    <submittedName>
        <fullName evidence="1">Uncharacterized protein</fullName>
    </submittedName>
</protein>
<dbReference type="EMBL" id="JASPKZ010000041">
    <property type="protein sequence ID" value="KAJ9600924.1"/>
    <property type="molecule type" value="Genomic_DNA"/>
</dbReference>
<feature type="non-terminal residue" evidence="1">
    <location>
        <position position="1"/>
    </location>
</feature>
<keyword evidence="2" id="KW-1185">Reference proteome</keyword>
<gene>
    <name evidence="1" type="ORF">L9F63_000926</name>
</gene>
<feature type="non-terminal residue" evidence="1">
    <location>
        <position position="62"/>
    </location>
</feature>
<evidence type="ECO:0000313" key="2">
    <source>
        <dbReference type="Proteomes" id="UP001233999"/>
    </source>
</evidence>
<name>A0AAD8AKP5_DIPPU</name>
<proteinExistence type="predicted"/>
<reference evidence="1" key="2">
    <citation type="submission" date="2023-05" db="EMBL/GenBank/DDBJ databases">
        <authorList>
            <person name="Fouks B."/>
        </authorList>
    </citation>
    <scope>NUCLEOTIDE SEQUENCE</scope>
    <source>
        <strain evidence="1">Stay&amp;Tobe</strain>
        <tissue evidence="1">Testes</tissue>
    </source>
</reference>